<evidence type="ECO:0000313" key="1">
    <source>
        <dbReference type="EMBL" id="GGW73910.1"/>
    </source>
</evidence>
<organism evidence="1 2">
    <name type="scientific">Alishewanella tabrizica</name>
    <dbReference type="NCBI Taxonomy" id="671278"/>
    <lineage>
        <taxon>Bacteria</taxon>
        <taxon>Pseudomonadati</taxon>
        <taxon>Pseudomonadota</taxon>
        <taxon>Gammaproteobacteria</taxon>
        <taxon>Alteromonadales</taxon>
        <taxon>Alteromonadaceae</taxon>
        <taxon>Alishewanella</taxon>
    </lineage>
</organism>
<evidence type="ECO:0000313" key="2">
    <source>
        <dbReference type="Proteomes" id="UP000634667"/>
    </source>
</evidence>
<reference evidence="2" key="1">
    <citation type="journal article" date="2019" name="Int. J. Syst. Evol. Microbiol.">
        <title>The Global Catalogue of Microorganisms (GCM) 10K type strain sequencing project: providing services to taxonomists for standard genome sequencing and annotation.</title>
        <authorList>
            <consortium name="The Broad Institute Genomics Platform"/>
            <consortium name="The Broad Institute Genome Sequencing Center for Infectious Disease"/>
            <person name="Wu L."/>
            <person name="Ma J."/>
        </authorList>
    </citation>
    <scope>NUCLEOTIDE SEQUENCE [LARGE SCALE GENOMIC DNA]</scope>
    <source>
        <strain evidence="2">KCTC 23723</strain>
    </source>
</reference>
<accession>A0ABQ2WUB3</accession>
<comment type="caution">
    <text evidence="1">The sequence shown here is derived from an EMBL/GenBank/DDBJ whole genome shotgun (WGS) entry which is preliminary data.</text>
</comment>
<gene>
    <name evidence="1" type="ORF">GCM10008111_32210</name>
</gene>
<dbReference type="RefSeq" id="WP_189484267.1">
    <property type="nucleotide sequence ID" value="NZ_BMYR01000025.1"/>
</dbReference>
<protein>
    <submittedName>
        <fullName evidence="1">Uncharacterized protein</fullName>
    </submittedName>
</protein>
<keyword evidence="2" id="KW-1185">Reference proteome</keyword>
<dbReference type="EMBL" id="BMYR01000025">
    <property type="protein sequence ID" value="GGW73910.1"/>
    <property type="molecule type" value="Genomic_DNA"/>
</dbReference>
<name>A0ABQ2WUB3_9ALTE</name>
<proteinExistence type="predicted"/>
<sequence length="120" mass="13510">MKQLTFAILAFLSVGSYAEERLFIGTYTEGFEWSYFIKCGSSEKLWIEYSPAVLELKKALENDGVRFSYHLGDLNPMVPVKLKGNLSKEGKWGHLGQYKHQLNVTQYISHGSAAGAECKI</sequence>
<dbReference type="Proteomes" id="UP000634667">
    <property type="component" value="Unassembled WGS sequence"/>
</dbReference>